<evidence type="ECO:0000256" key="1">
    <source>
        <dbReference type="ARBA" id="ARBA00004123"/>
    </source>
</evidence>
<comment type="subcellular location">
    <subcellularLocation>
        <location evidence="1">Nucleus</location>
    </subcellularLocation>
</comment>
<organism evidence="7 8">
    <name type="scientific">Taxus chinensis</name>
    <name type="common">Chinese yew</name>
    <name type="synonym">Taxus wallichiana var. chinensis</name>
    <dbReference type="NCBI Taxonomy" id="29808"/>
    <lineage>
        <taxon>Eukaryota</taxon>
        <taxon>Viridiplantae</taxon>
        <taxon>Streptophyta</taxon>
        <taxon>Embryophyta</taxon>
        <taxon>Tracheophyta</taxon>
        <taxon>Spermatophyta</taxon>
        <taxon>Pinopsida</taxon>
        <taxon>Pinidae</taxon>
        <taxon>Conifers II</taxon>
        <taxon>Cupressales</taxon>
        <taxon>Taxaceae</taxon>
        <taxon>Taxus</taxon>
    </lineage>
</organism>
<feature type="domain" description="AP2/ERF" evidence="6">
    <location>
        <begin position="34"/>
        <end position="91"/>
    </location>
</feature>
<gene>
    <name evidence="7" type="ORF">KI387_007434</name>
</gene>
<keyword evidence="2" id="KW-0805">Transcription regulation</keyword>
<evidence type="ECO:0000313" key="8">
    <source>
        <dbReference type="Proteomes" id="UP000824469"/>
    </source>
</evidence>
<evidence type="ECO:0000256" key="2">
    <source>
        <dbReference type="ARBA" id="ARBA00023015"/>
    </source>
</evidence>
<dbReference type="PRINTS" id="PR00367">
    <property type="entry name" value="ETHRSPELEMNT"/>
</dbReference>
<dbReference type="InterPro" id="IPR036955">
    <property type="entry name" value="AP2/ERF_dom_sf"/>
</dbReference>
<dbReference type="Proteomes" id="UP000824469">
    <property type="component" value="Unassembled WGS sequence"/>
</dbReference>
<evidence type="ECO:0000313" key="7">
    <source>
        <dbReference type="EMBL" id="KAH9327256.1"/>
    </source>
</evidence>
<comment type="caution">
    <text evidence="7">The sequence shown here is derived from an EMBL/GenBank/DDBJ whole genome shotgun (WGS) entry which is preliminary data.</text>
</comment>
<keyword evidence="5" id="KW-0539">Nucleus</keyword>
<reference evidence="7 8" key="1">
    <citation type="journal article" date="2021" name="Nat. Plants">
        <title>The Taxus genome provides insights into paclitaxel biosynthesis.</title>
        <authorList>
            <person name="Xiong X."/>
            <person name="Gou J."/>
            <person name="Liao Q."/>
            <person name="Li Y."/>
            <person name="Zhou Q."/>
            <person name="Bi G."/>
            <person name="Li C."/>
            <person name="Du R."/>
            <person name="Wang X."/>
            <person name="Sun T."/>
            <person name="Guo L."/>
            <person name="Liang H."/>
            <person name="Lu P."/>
            <person name="Wu Y."/>
            <person name="Zhang Z."/>
            <person name="Ro D.K."/>
            <person name="Shang Y."/>
            <person name="Huang S."/>
            <person name="Yan J."/>
        </authorList>
    </citation>
    <scope>NUCLEOTIDE SEQUENCE [LARGE SCALE GENOMIC DNA]</scope>
    <source>
        <strain evidence="7">Ta-2019</strain>
    </source>
</reference>
<evidence type="ECO:0000256" key="3">
    <source>
        <dbReference type="ARBA" id="ARBA00023125"/>
    </source>
</evidence>
<evidence type="ECO:0000259" key="6">
    <source>
        <dbReference type="PROSITE" id="PS51032"/>
    </source>
</evidence>
<dbReference type="AlphaFoldDB" id="A0AA38GR34"/>
<dbReference type="FunFam" id="3.30.730.10:FF:000001">
    <property type="entry name" value="Ethylene-responsive transcription factor 2"/>
    <property type="match status" value="1"/>
</dbReference>
<dbReference type="EMBL" id="JAHRHJ020000002">
    <property type="protein sequence ID" value="KAH9327256.1"/>
    <property type="molecule type" value="Genomic_DNA"/>
</dbReference>
<keyword evidence="4" id="KW-0804">Transcription</keyword>
<dbReference type="PANTHER" id="PTHR31194:SF192">
    <property type="entry name" value="OS02G0797100 PROTEIN"/>
    <property type="match status" value="1"/>
</dbReference>
<proteinExistence type="predicted"/>
<dbReference type="SMART" id="SM00380">
    <property type="entry name" value="AP2"/>
    <property type="match status" value="1"/>
</dbReference>
<dbReference type="PROSITE" id="PS51032">
    <property type="entry name" value="AP2_ERF"/>
    <property type="match status" value="1"/>
</dbReference>
<dbReference type="InterPro" id="IPR050913">
    <property type="entry name" value="AP2/ERF_ERF"/>
</dbReference>
<evidence type="ECO:0000256" key="5">
    <source>
        <dbReference type="ARBA" id="ARBA00023242"/>
    </source>
</evidence>
<dbReference type="InterPro" id="IPR016177">
    <property type="entry name" value="DNA-bd_dom_sf"/>
</dbReference>
<dbReference type="GO" id="GO:0005634">
    <property type="term" value="C:nucleus"/>
    <property type="evidence" value="ECO:0007669"/>
    <property type="project" value="UniProtKB-SubCell"/>
</dbReference>
<dbReference type="Pfam" id="PF00847">
    <property type="entry name" value="AP2"/>
    <property type="match status" value="1"/>
</dbReference>
<sequence length="215" mass="23934">MILTEVQGPGILSCSFLAIQEKRNNNMGKTKTQRYRGVRQRHWGSWVSEIRHPILKKRVWLGTYETAEEAARAYDEAAAIVCGHHGGKNLPCNSEETERVLSTAMINKLHCLNVGSMNKMVLQYRANKECCAAALSSSSSSLVCLKLDNEKSNQLGIWQKKVGTGVGGERDESRWVMKVQIPAMKMDAGTEEEIASEMIEELLQPCNATQIYTSA</sequence>
<dbReference type="Gene3D" id="3.30.730.10">
    <property type="entry name" value="AP2/ERF domain"/>
    <property type="match status" value="1"/>
</dbReference>
<name>A0AA38GR34_TAXCH</name>
<accession>A0AA38GR34</accession>
<dbReference type="GO" id="GO:0003677">
    <property type="term" value="F:DNA binding"/>
    <property type="evidence" value="ECO:0007669"/>
    <property type="project" value="UniProtKB-KW"/>
</dbReference>
<dbReference type="SUPFAM" id="SSF54171">
    <property type="entry name" value="DNA-binding domain"/>
    <property type="match status" value="1"/>
</dbReference>
<dbReference type="CDD" id="cd00018">
    <property type="entry name" value="AP2"/>
    <property type="match status" value="1"/>
</dbReference>
<evidence type="ECO:0000256" key="4">
    <source>
        <dbReference type="ARBA" id="ARBA00023163"/>
    </source>
</evidence>
<keyword evidence="8" id="KW-1185">Reference proteome</keyword>
<keyword evidence="3" id="KW-0238">DNA-binding</keyword>
<dbReference type="OMA" id="ECGVMNE"/>
<protein>
    <recommendedName>
        <fullName evidence="6">AP2/ERF domain-containing protein</fullName>
    </recommendedName>
</protein>
<dbReference type="GO" id="GO:0003700">
    <property type="term" value="F:DNA-binding transcription factor activity"/>
    <property type="evidence" value="ECO:0007669"/>
    <property type="project" value="InterPro"/>
</dbReference>
<dbReference type="InterPro" id="IPR001471">
    <property type="entry name" value="AP2/ERF_dom"/>
</dbReference>
<dbReference type="PANTHER" id="PTHR31194">
    <property type="entry name" value="SHN SHINE , DNA BINDING / TRANSCRIPTION FACTOR"/>
    <property type="match status" value="1"/>
</dbReference>